<dbReference type="AlphaFoldDB" id="A0AAW5EPM6"/>
<gene>
    <name evidence="1" type="ORF">GHA01_09660</name>
    <name evidence="2" type="ORF">K1W68_07205</name>
</gene>
<dbReference type="EMBL" id="BJNN01000061">
    <property type="protein sequence ID" value="GEC63117.1"/>
    <property type="molecule type" value="Genomic_DNA"/>
</dbReference>
<dbReference type="EMBL" id="JAIBCX010000014">
    <property type="protein sequence ID" value="MCJ8353776.1"/>
    <property type="molecule type" value="Genomic_DNA"/>
</dbReference>
<evidence type="ECO:0000313" key="2">
    <source>
        <dbReference type="EMBL" id="MCJ8353776.1"/>
    </source>
</evidence>
<dbReference type="RefSeq" id="WP_080545397.1">
    <property type="nucleotide sequence ID" value="NZ_BJNN01000061.1"/>
</dbReference>
<evidence type="ECO:0000313" key="3">
    <source>
        <dbReference type="Proteomes" id="UP000319478"/>
    </source>
</evidence>
<accession>A0AAW5EPM6</accession>
<evidence type="ECO:0000313" key="4">
    <source>
        <dbReference type="Proteomes" id="UP001202887"/>
    </source>
</evidence>
<reference evidence="2" key="2">
    <citation type="journal article" date="2021" name="Polymers (Basel)">
        <title>Highly Stretchable Bacterial Cellulose Produced by Komagataeibacter hansenii SI1.</title>
        <authorList>
            <person name="Cielecka I."/>
            <person name="Ryngajllo M."/>
            <person name="Maniukiewicz W."/>
            <person name="Bielecki S."/>
        </authorList>
    </citation>
    <scope>NUCLEOTIDE SEQUENCE</scope>
    <source>
        <strain evidence="2">SI1</strain>
    </source>
</reference>
<reference evidence="2" key="3">
    <citation type="submission" date="2022-03" db="EMBL/GenBank/DDBJ databases">
        <authorList>
            <person name="Ryngajllo M."/>
            <person name="Jacek P."/>
            <person name="Kubiak K."/>
        </authorList>
    </citation>
    <scope>NUCLEOTIDE SEQUENCE</scope>
    <source>
        <strain evidence="2">SI1</strain>
    </source>
</reference>
<evidence type="ECO:0000313" key="1">
    <source>
        <dbReference type="EMBL" id="GEC63117.1"/>
    </source>
</evidence>
<organism evidence="2 4">
    <name type="scientific">Novacetimonas hansenii</name>
    <name type="common">Komagataeibacter hansenii</name>
    <dbReference type="NCBI Taxonomy" id="436"/>
    <lineage>
        <taxon>Bacteria</taxon>
        <taxon>Pseudomonadati</taxon>
        <taxon>Pseudomonadota</taxon>
        <taxon>Alphaproteobacteria</taxon>
        <taxon>Acetobacterales</taxon>
        <taxon>Acetobacteraceae</taxon>
        <taxon>Novacetimonas</taxon>
    </lineage>
</organism>
<comment type="caution">
    <text evidence="2">The sequence shown here is derived from an EMBL/GenBank/DDBJ whole genome shotgun (WGS) entry which is preliminary data.</text>
</comment>
<evidence type="ECO:0008006" key="5">
    <source>
        <dbReference type="Google" id="ProtNLM"/>
    </source>
</evidence>
<dbReference type="Proteomes" id="UP000319478">
    <property type="component" value="Unassembled WGS sequence"/>
</dbReference>
<sequence length="81" mass="9208">MKGKYLPTYKNIDGDSSIVSYAYDATSIEVIFGKGKQTTYIYTYGSAGMDHIERMKILADSGHGLNEYIRRYVNYKYASKS</sequence>
<name>A0AAW5EPM6_NOVHA</name>
<keyword evidence="3" id="KW-1185">Reference proteome</keyword>
<protein>
    <recommendedName>
        <fullName evidence="5">KTSC domain-containing protein</fullName>
    </recommendedName>
</protein>
<proteinExistence type="predicted"/>
<reference evidence="1 3" key="1">
    <citation type="submission" date="2019-06" db="EMBL/GenBank/DDBJ databases">
        <title>Whole genome shotgun sequence of Komagataeibacter hansenii NBRC 14820.</title>
        <authorList>
            <person name="Hosoyama A."/>
            <person name="Uohara A."/>
            <person name="Ohji S."/>
            <person name="Ichikawa N."/>
        </authorList>
    </citation>
    <scope>NUCLEOTIDE SEQUENCE [LARGE SCALE GENOMIC DNA]</scope>
    <source>
        <strain evidence="1 3">NBRC 14820</strain>
    </source>
</reference>
<dbReference type="Proteomes" id="UP001202887">
    <property type="component" value="Unassembled WGS sequence"/>
</dbReference>